<sequence>MTRIFTTSLKAAASFVMFWVMLESCVGIVPRSSWSTVPRRREEQMIPEVPFVFIHHTTASTPNDTEGCRQRVRSIQSYHRSQFLWNDIGYSFLVCNNGEIFEGRGWGVVGAHTMTHNRDGYGVAFIGNFMHELPSQQAIDAFNNLVAEGVTRRSISSDYKLRRHSDVGRTNCPGWRLGDHTMYSNTTIMPRTYSRICLTGYC</sequence>
<evidence type="ECO:0000256" key="3">
    <source>
        <dbReference type="SAM" id="SignalP"/>
    </source>
</evidence>
<dbReference type="GO" id="GO:0002376">
    <property type="term" value="P:immune system process"/>
    <property type="evidence" value="ECO:0007669"/>
    <property type="project" value="UniProtKB-KW"/>
</dbReference>
<feature type="signal peptide" evidence="3">
    <location>
        <begin position="1"/>
        <end position="27"/>
    </location>
</feature>
<organism evidence="6 7">
    <name type="scientific">Calicophoron daubneyi</name>
    <name type="common">Rumen fluke</name>
    <name type="synonym">Paramphistomum daubneyi</name>
    <dbReference type="NCBI Taxonomy" id="300641"/>
    <lineage>
        <taxon>Eukaryota</taxon>
        <taxon>Metazoa</taxon>
        <taxon>Spiralia</taxon>
        <taxon>Lophotrochozoa</taxon>
        <taxon>Platyhelminthes</taxon>
        <taxon>Trematoda</taxon>
        <taxon>Digenea</taxon>
        <taxon>Plagiorchiida</taxon>
        <taxon>Pronocephalata</taxon>
        <taxon>Paramphistomoidea</taxon>
        <taxon>Paramphistomidae</taxon>
        <taxon>Calicophoron</taxon>
    </lineage>
</organism>
<dbReference type="SMART" id="SM00644">
    <property type="entry name" value="Ami_2"/>
    <property type="match status" value="1"/>
</dbReference>
<comment type="similarity">
    <text evidence="1">Belongs to the N-acetylmuramoyl-L-alanine amidase 2 family.</text>
</comment>
<dbReference type="GO" id="GO:0008270">
    <property type="term" value="F:zinc ion binding"/>
    <property type="evidence" value="ECO:0007669"/>
    <property type="project" value="InterPro"/>
</dbReference>
<protein>
    <recommendedName>
        <fullName evidence="8">Peptidoglycan-recognition protein</fullName>
    </recommendedName>
</protein>
<comment type="caution">
    <text evidence="6">The sequence shown here is derived from an EMBL/GenBank/DDBJ whole genome shotgun (WGS) entry which is preliminary data.</text>
</comment>
<feature type="domain" description="Peptidoglycan recognition protein family" evidence="5">
    <location>
        <begin position="26"/>
        <end position="168"/>
    </location>
</feature>
<dbReference type="PANTHER" id="PTHR11022:SF41">
    <property type="entry name" value="PEPTIDOGLYCAN-RECOGNITION PROTEIN LC-RELATED"/>
    <property type="match status" value="1"/>
</dbReference>
<proteinExistence type="inferred from homology"/>
<dbReference type="InterPro" id="IPR015510">
    <property type="entry name" value="PGRP"/>
</dbReference>
<evidence type="ECO:0000259" key="4">
    <source>
        <dbReference type="SMART" id="SM00644"/>
    </source>
</evidence>
<dbReference type="EMBL" id="CAXLJL010000099">
    <property type="protein sequence ID" value="CAL5131520.1"/>
    <property type="molecule type" value="Genomic_DNA"/>
</dbReference>
<dbReference type="CDD" id="cd06583">
    <property type="entry name" value="PGRP"/>
    <property type="match status" value="1"/>
</dbReference>
<evidence type="ECO:0000259" key="5">
    <source>
        <dbReference type="SMART" id="SM00701"/>
    </source>
</evidence>
<dbReference type="FunFam" id="3.40.80.10:FF:000001">
    <property type="entry name" value="Peptidoglycan recognition protein 1"/>
    <property type="match status" value="1"/>
</dbReference>
<accession>A0AAV2T563</accession>
<dbReference type="SUPFAM" id="SSF55846">
    <property type="entry name" value="N-acetylmuramoyl-L-alanine amidase-like"/>
    <property type="match status" value="1"/>
</dbReference>
<dbReference type="PANTHER" id="PTHR11022">
    <property type="entry name" value="PEPTIDOGLYCAN RECOGNITION PROTEIN"/>
    <property type="match status" value="1"/>
</dbReference>
<feature type="chain" id="PRO_5043718864" description="Peptidoglycan-recognition protein" evidence="3">
    <location>
        <begin position="28"/>
        <end position="202"/>
    </location>
</feature>
<dbReference type="Proteomes" id="UP001497525">
    <property type="component" value="Unassembled WGS sequence"/>
</dbReference>
<dbReference type="SMART" id="SM00701">
    <property type="entry name" value="PGRP"/>
    <property type="match status" value="1"/>
</dbReference>
<evidence type="ECO:0008006" key="8">
    <source>
        <dbReference type="Google" id="ProtNLM"/>
    </source>
</evidence>
<feature type="domain" description="N-acetylmuramoyl-L-alanine amidase" evidence="4">
    <location>
        <begin position="35"/>
        <end position="174"/>
    </location>
</feature>
<dbReference type="GO" id="GO:0009253">
    <property type="term" value="P:peptidoglycan catabolic process"/>
    <property type="evidence" value="ECO:0007669"/>
    <property type="project" value="InterPro"/>
</dbReference>
<evidence type="ECO:0000313" key="6">
    <source>
        <dbReference type="EMBL" id="CAL5131520.1"/>
    </source>
</evidence>
<dbReference type="Gene3D" id="3.40.80.10">
    <property type="entry name" value="Peptidoglycan recognition protein-like"/>
    <property type="match status" value="1"/>
</dbReference>
<reference evidence="6" key="1">
    <citation type="submission" date="2024-06" db="EMBL/GenBank/DDBJ databases">
        <authorList>
            <person name="Liu X."/>
            <person name="Lenzi L."/>
            <person name="Haldenby T S."/>
            <person name="Uol C."/>
        </authorList>
    </citation>
    <scope>NUCLEOTIDE SEQUENCE</scope>
</reference>
<gene>
    <name evidence="6" type="ORF">CDAUBV1_LOCUS3940</name>
</gene>
<keyword evidence="2" id="KW-0391">Immunity</keyword>
<dbReference type="GO" id="GO:0008745">
    <property type="term" value="F:N-acetylmuramoyl-L-alanine amidase activity"/>
    <property type="evidence" value="ECO:0007669"/>
    <property type="project" value="InterPro"/>
</dbReference>
<evidence type="ECO:0000313" key="7">
    <source>
        <dbReference type="Proteomes" id="UP001497525"/>
    </source>
</evidence>
<dbReference type="AlphaFoldDB" id="A0AAV2T563"/>
<dbReference type="InterPro" id="IPR002502">
    <property type="entry name" value="Amidase_domain"/>
</dbReference>
<dbReference type="InterPro" id="IPR006619">
    <property type="entry name" value="PGRP_domain_met/bac"/>
</dbReference>
<evidence type="ECO:0000256" key="1">
    <source>
        <dbReference type="ARBA" id="ARBA00007553"/>
    </source>
</evidence>
<dbReference type="Pfam" id="PF01510">
    <property type="entry name" value="Amidase_2"/>
    <property type="match status" value="1"/>
</dbReference>
<evidence type="ECO:0000256" key="2">
    <source>
        <dbReference type="ARBA" id="ARBA00022859"/>
    </source>
</evidence>
<name>A0AAV2T563_CALDB</name>
<keyword evidence="3" id="KW-0732">Signal</keyword>
<dbReference type="InterPro" id="IPR036505">
    <property type="entry name" value="Amidase/PGRP_sf"/>
</dbReference>